<gene>
    <name evidence="1" type="ORF">BACCAP_01946</name>
</gene>
<name>A6NUR2_9FIRM</name>
<organism evidence="1 2">
    <name type="scientific">Pseudoflavonifractor capillosus ATCC 29799</name>
    <dbReference type="NCBI Taxonomy" id="411467"/>
    <lineage>
        <taxon>Bacteria</taxon>
        <taxon>Bacillati</taxon>
        <taxon>Bacillota</taxon>
        <taxon>Clostridia</taxon>
        <taxon>Eubacteriales</taxon>
        <taxon>Oscillospiraceae</taxon>
        <taxon>Pseudoflavonifractor</taxon>
    </lineage>
</organism>
<protein>
    <submittedName>
        <fullName evidence="1">Uncharacterized protein</fullName>
    </submittedName>
</protein>
<keyword evidence="2" id="KW-1185">Reference proteome</keyword>
<dbReference type="Proteomes" id="UP000003639">
    <property type="component" value="Unassembled WGS sequence"/>
</dbReference>
<dbReference type="EMBL" id="AAXG02000012">
    <property type="protein sequence ID" value="EDN00113.1"/>
    <property type="molecule type" value="Genomic_DNA"/>
</dbReference>
<accession>A6NUR2</accession>
<reference evidence="1 2" key="1">
    <citation type="submission" date="2007-04" db="EMBL/GenBank/DDBJ databases">
        <authorList>
            <person name="Fulton L."/>
            <person name="Clifton S."/>
            <person name="Fulton B."/>
            <person name="Xu J."/>
            <person name="Minx P."/>
            <person name="Pepin K.H."/>
            <person name="Johnson M."/>
            <person name="Thiruvilangam P."/>
            <person name="Bhonagiri V."/>
            <person name="Nash W.E."/>
            <person name="Mardis E.R."/>
            <person name="Wilson R.K."/>
        </authorList>
    </citation>
    <scope>NUCLEOTIDE SEQUENCE [LARGE SCALE GENOMIC DNA]</scope>
    <source>
        <strain evidence="1 2">ATCC 29799</strain>
    </source>
</reference>
<evidence type="ECO:0000313" key="2">
    <source>
        <dbReference type="Proteomes" id="UP000003639"/>
    </source>
</evidence>
<dbReference type="AlphaFoldDB" id="A6NUR2"/>
<dbReference type="STRING" id="411467.BACCAP_01946"/>
<reference evidence="1 2" key="2">
    <citation type="submission" date="2007-06" db="EMBL/GenBank/DDBJ databases">
        <title>Draft genome sequence of Pseudoflavonifractor capillosus ATCC 29799.</title>
        <authorList>
            <person name="Sudarsanam P."/>
            <person name="Ley R."/>
            <person name="Guruge J."/>
            <person name="Turnbaugh P.J."/>
            <person name="Mahowald M."/>
            <person name="Liep D."/>
            <person name="Gordon J."/>
        </authorList>
    </citation>
    <scope>NUCLEOTIDE SEQUENCE [LARGE SCALE GENOMIC DNA]</scope>
    <source>
        <strain evidence="1 2">ATCC 29799</strain>
    </source>
</reference>
<comment type="caution">
    <text evidence="1">The sequence shown here is derived from an EMBL/GenBank/DDBJ whole genome shotgun (WGS) entry which is preliminary data.</text>
</comment>
<evidence type="ECO:0000313" key="1">
    <source>
        <dbReference type="EMBL" id="EDN00113.1"/>
    </source>
</evidence>
<proteinExistence type="predicted"/>
<sequence length="48" mass="5038">MSTGAAFGRRLFLCQQSVALGCRAAYTGARGAFCPAMPGRGSAERKEQ</sequence>